<accession>A0A6J4S048</accession>
<feature type="compositionally biased region" description="Low complexity" evidence="1">
    <location>
        <begin position="12"/>
        <end position="21"/>
    </location>
</feature>
<organism evidence="2">
    <name type="scientific">uncultured Sphingomonadaceae bacterium</name>
    <dbReference type="NCBI Taxonomy" id="169976"/>
    <lineage>
        <taxon>Bacteria</taxon>
        <taxon>Pseudomonadati</taxon>
        <taxon>Pseudomonadota</taxon>
        <taxon>Alphaproteobacteria</taxon>
        <taxon>Sphingomonadales</taxon>
        <taxon>Sphingomonadaceae</taxon>
        <taxon>environmental samples</taxon>
    </lineage>
</organism>
<feature type="non-terminal residue" evidence="2">
    <location>
        <position position="1"/>
    </location>
</feature>
<proteinExistence type="predicted"/>
<dbReference type="AlphaFoldDB" id="A0A6J4S048"/>
<dbReference type="EMBL" id="CADCVX010000068">
    <property type="protein sequence ID" value="CAA9486104.1"/>
    <property type="molecule type" value="Genomic_DNA"/>
</dbReference>
<evidence type="ECO:0000256" key="1">
    <source>
        <dbReference type="SAM" id="MobiDB-lite"/>
    </source>
</evidence>
<sequence>AGRRLRPRRAAAVRGVRPPAGRGRGVGGRRPQRRRQVEPAAH</sequence>
<feature type="region of interest" description="Disordered" evidence="1">
    <location>
        <begin position="1"/>
        <end position="42"/>
    </location>
</feature>
<name>A0A6J4S048_9SPHN</name>
<protein>
    <submittedName>
        <fullName evidence="2">Uncharacterized protein</fullName>
    </submittedName>
</protein>
<gene>
    <name evidence="2" type="ORF">AVDCRST_MAG91-275</name>
</gene>
<feature type="non-terminal residue" evidence="2">
    <location>
        <position position="42"/>
    </location>
</feature>
<reference evidence="2" key="1">
    <citation type="submission" date="2020-02" db="EMBL/GenBank/DDBJ databases">
        <authorList>
            <person name="Meier V. D."/>
        </authorList>
    </citation>
    <scope>NUCLEOTIDE SEQUENCE</scope>
    <source>
        <strain evidence="2">AVDCRST_MAG91</strain>
    </source>
</reference>
<evidence type="ECO:0000313" key="2">
    <source>
        <dbReference type="EMBL" id="CAA9486104.1"/>
    </source>
</evidence>
<feature type="compositionally biased region" description="Basic residues" evidence="1">
    <location>
        <begin position="1"/>
        <end position="11"/>
    </location>
</feature>